<comment type="similarity">
    <text evidence="7">Belongs to the fluoride channel Fluc/FEX (TC 1.A.43) family.</text>
</comment>
<gene>
    <name evidence="10" type="ORF">MSAN_01453700</name>
</gene>
<protein>
    <submittedName>
        <fullName evidence="10">Uncharacterized protein</fullName>
    </submittedName>
</protein>
<dbReference type="GO" id="GO:0005886">
    <property type="term" value="C:plasma membrane"/>
    <property type="evidence" value="ECO:0007669"/>
    <property type="project" value="UniProtKB-SubCell"/>
</dbReference>
<comment type="catalytic activity">
    <reaction evidence="8">
        <text>fluoride(in) = fluoride(out)</text>
        <dbReference type="Rhea" id="RHEA:76159"/>
        <dbReference type="ChEBI" id="CHEBI:17051"/>
    </reaction>
    <physiologicalReaction direction="left-to-right" evidence="8">
        <dbReference type="Rhea" id="RHEA:76160"/>
    </physiologicalReaction>
</comment>
<evidence type="ECO:0000313" key="11">
    <source>
        <dbReference type="Proteomes" id="UP000623467"/>
    </source>
</evidence>
<evidence type="ECO:0000256" key="4">
    <source>
        <dbReference type="ARBA" id="ARBA00022692"/>
    </source>
</evidence>
<evidence type="ECO:0000313" key="10">
    <source>
        <dbReference type="EMBL" id="KAF7355371.1"/>
    </source>
</evidence>
<feature type="transmembrane region" description="Helical" evidence="9">
    <location>
        <begin position="292"/>
        <end position="313"/>
    </location>
</feature>
<dbReference type="PANTHER" id="PTHR28259">
    <property type="entry name" value="FLUORIDE EXPORT PROTEIN 1-RELATED"/>
    <property type="match status" value="1"/>
</dbReference>
<dbReference type="GO" id="GO:1903425">
    <property type="term" value="F:fluoride transmembrane transporter activity"/>
    <property type="evidence" value="ECO:0007669"/>
    <property type="project" value="TreeGrafter"/>
</dbReference>
<evidence type="ECO:0000256" key="8">
    <source>
        <dbReference type="ARBA" id="ARBA00035585"/>
    </source>
</evidence>
<keyword evidence="4 9" id="KW-0812">Transmembrane</keyword>
<feature type="transmembrane region" description="Helical" evidence="9">
    <location>
        <begin position="166"/>
        <end position="186"/>
    </location>
</feature>
<keyword evidence="11" id="KW-1185">Reference proteome</keyword>
<feature type="transmembrane region" description="Helical" evidence="9">
    <location>
        <begin position="224"/>
        <end position="243"/>
    </location>
</feature>
<comment type="subcellular location">
    <subcellularLocation>
        <location evidence="2">Cell membrane</location>
        <topology evidence="2">Multi-pass membrane protein</topology>
    </subcellularLocation>
</comment>
<evidence type="ECO:0000256" key="3">
    <source>
        <dbReference type="ARBA" id="ARBA00022475"/>
    </source>
</evidence>
<sequence length="326" mass="35054">MEPIAQAALKQPKPYHPFSFHVLALLMPFSILGVLARLGLTALTTYSGESIFPLAYIQATGCLIMGFCLALKEPITRYYPPAYTALTTGFCGSLTTFSGWQLDIFKSWINANNAPRSPLHNAVDGVCKSVFTLSLSLASLFYGMHLAGLISPYFHAAPPPGRVLRAAAVVLAVCTYAATIPAYYLLPRDYRHQATAALLFSFPGTLTRYVLSTNLNPVVPSFPLGTYAANAFGTALLGTFHVLQSTVNRPLSGATCTMLQALGDGYCGCLTTISTFAAEIATLQTAGHKYRYALTTWITGQVILVCIFGALFWGGSIEKGQTCVFD</sequence>
<keyword evidence="5 9" id="KW-1133">Transmembrane helix</keyword>
<dbReference type="EMBL" id="JACAZH010000011">
    <property type="protein sequence ID" value="KAF7355371.1"/>
    <property type="molecule type" value="Genomic_DNA"/>
</dbReference>
<dbReference type="AlphaFoldDB" id="A0A8H6YBI5"/>
<organism evidence="10 11">
    <name type="scientific">Mycena sanguinolenta</name>
    <dbReference type="NCBI Taxonomy" id="230812"/>
    <lineage>
        <taxon>Eukaryota</taxon>
        <taxon>Fungi</taxon>
        <taxon>Dikarya</taxon>
        <taxon>Basidiomycota</taxon>
        <taxon>Agaricomycotina</taxon>
        <taxon>Agaricomycetes</taxon>
        <taxon>Agaricomycetidae</taxon>
        <taxon>Agaricales</taxon>
        <taxon>Marasmiineae</taxon>
        <taxon>Mycenaceae</taxon>
        <taxon>Mycena</taxon>
    </lineage>
</organism>
<dbReference type="Pfam" id="PF02537">
    <property type="entry name" value="CRCB"/>
    <property type="match status" value="2"/>
</dbReference>
<comment type="caution">
    <text evidence="10">The sequence shown here is derived from an EMBL/GenBank/DDBJ whole genome shotgun (WGS) entry which is preliminary data.</text>
</comment>
<name>A0A8H6YBI5_9AGAR</name>
<accession>A0A8H6YBI5</accession>
<evidence type="ECO:0000256" key="2">
    <source>
        <dbReference type="ARBA" id="ARBA00004651"/>
    </source>
</evidence>
<evidence type="ECO:0000256" key="6">
    <source>
        <dbReference type="ARBA" id="ARBA00023136"/>
    </source>
</evidence>
<feature type="transmembrane region" description="Helical" evidence="9">
    <location>
        <begin position="20"/>
        <end position="39"/>
    </location>
</feature>
<dbReference type="PANTHER" id="PTHR28259:SF1">
    <property type="entry name" value="FLUORIDE EXPORT PROTEIN 1-RELATED"/>
    <property type="match status" value="1"/>
</dbReference>
<comment type="function">
    <text evidence="1">Fluoride channel required for the rapid expulsion of cytoplasmic fluoride.</text>
</comment>
<dbReference type="InterPro" id="IPR003691">
    <property type="entry name" value="FluC"/>
</dbReference>
<evidence type="ECO:0000256" key="1">
    <source>
        <dbReference type="ARBA" id="ARBA00002598"/>
    </source>
</evidence>
<evidence type="ECO:0000256" key="7">
    <source>
        <dbReference type="ARBA" id="ARBA00035120"/>
    </source>
</evidence>
<keyword evidence="3" id="KW-1003">Cell membrane</keyword>
<reference evidence="10" key="1">
    <citation type="submission" date="2020-05" db="EMBL/GenBank/DDBJ databases">
        <title>Mycena genomes resolve the evolution of fungal bioluminescence.</title>
        <authorList>
            <person name="Tsai I.J."/>
        </authorList>
    </citation>
    <scope>NUCLEOTIDE SEQUENCE</scope>
    <source>
        <strain evidence="10">160909Yilan</strain>
    </source>
</reference>
<proteinExistence type="inferred from homology"/>
<feature type="transmembrane region" description="Helical" evidence="9">
    <location>
        <begin position="51"/>
        <end position="71"/>
    </location>
</feature>
<dbReference type="Proteomes" id="UP000623467">
    <property type="component" value="Unassembled WGS sequence"/>
</dbReference>
<dbReference type="OrthoDB" id="409792at2759"/>
<keyword evidence="6 9" id="KW-0472">Membrane</keyword>
<evidence type="ECO:0000256" key="9">
    <source>
        <dbReference type="SAM" id="Phobius"/>
    </source>
</evidence>
<feature type="transmembrane region" description="Helical" evidence="9">
    <location>
        <begin position="130"/>
        <end position="154"/>
    </location>
</feature>
<evidence type="ECO:0000256" key="5">
    <source>
        <dbReference type="ARBA" id="ARBA00022989"/>
    </source>
</evidence>